<evidence type="ECO:0000313" key="2">
    <source>
        <dbReference type="Proteomes" id="UP000054560"/>
    </source>
</evidence>
<sequence>MIRGEYARKHQFPITSSNPISLKGFGGSGEAVLTQRTTVTLLLQVQAPDGVPKSYETNEISFLISEWLPQDCDGLVGFDVLQDNLLGTNWDRRTEPPTFVMQLSEVQDVGFLIPKQEESWSAIDEQRVPDLDGKLPDEYDFSYLERVGQLLCKPKEEVDRIKAKFLQARYDPRYTKFINNVQVKLQPRNDAQSLRSIYSRRTLSCRW</sequence>
<accession>A0A0L0GFC8</accession>
<name>A0A0L0GFC8_9EUKA</name>
<dbReference type="GeneID" id="25900660"/>
<evidence type="ECO:0000313" key="1">
    <source>
        <dbReference type="EMBL" id="KNC87722.1"/>
    </source>
</evidence>
<dbReference type="RefSeq" id="XP_014161624.1">
    <property type="nucleotide sequence ID" value="XM_014306149.1"/>
</dbReference>
<dbReference type="Proteomes" id="UP000054560">
    <property type="component" value="Unassembled WGS sequence"/>
</dbReference>
<keyword evidence="2" id="KW-1185">Reference proteome</keyword>
<dbReference type="AlphaFoldDB" id="A0A0L0GFC8"/>
<gene>
    <name evidence="1" type="ORF">SARC_00156</name>
</gene>
<dbReference type="EMBL" id="KQ241600">
    <property type="protein sequence ID" value="KNC87722.1"/>
    <property type="molecule type" value="Genomic_DNA"/>
</dbReference>
<proteinExistence type="predicted"/>
<protein>
    <submittedName>
        <fullName evidence="1">Uncharacterized protein</fullName>
    </submittedName>
</protein>
<organism evidence="1 2">
    <name type="scientific">Sphaeroforma arctica JP610</name>
    <dbReference type="NCBI Taxonomy" id="667725"/>
    <lineage>
        <taxon>Eukaryota</taxon>
        <taxon>Ichthyosporea</taxon>
        <taxon>Ichthyophonida</taxon>
        <taxon>Sphaeroforma</taxon>
    </lineage>
</organism>
<reference evidence="1 2" key="1">
    <citation type="submission" date="2011-02" db="EMBL/GenBank/DDBJ databases">
        <title>The Genome Sequence of Sphaeroforma arctica JP610.</title>
        <authorList>
            <consortium name="The Broad Institute Genome Sequencing Platform"/>
            <person name="Russ C."/>
            <person name="Cuomo C."/>
            <person name="Young S.K."/>
            <person name="Zeng Q."/>
            <person name="Gargeya S."/>
            <person name="Alvarado L."/>
            <person name="Berlin A."/>
            <person name="Chapman S.B."/>
            <person name="Chen Z."/>
            <person name="Freedman E."/>
            <person name="Gellesch M."/>
            <person name="Goldberg J."/>
            <person name="Griggs A."/>
            <person name="Gujja S."/>
            <person name="Heilman E."/>
            <person name="Heiman D."/>
            <person name="Howarth C."/>
            <person name="Mehta T."/>
            <person name="Neiman D."/>
            <person name="Pearson M."/>
            <person name="Roberts A."/>
            <person name="Saif S."/>
            <person name="Shea T."/>
            <person name="Shenoy N."/>
            <person name="Sisk P."/>
            <person name="Stolte C."/>
            <person name="Sykes S."/>
            <person name="White J."/>
            <person name="Yandava C."/>
            <person name="Burger G."/>
            <person name="Gray M.W."/>
            <person name="Holland P.W.H."/>
            <person name="King N."/>
            <person name="Lang F.B.F."/>
            <person name="Roger A.J."/>
            <person name="Ruiz-Trillo I."/>
            <person name="Haas B."/>
            <person name="Nusbaum C."/>
            <person name="Birren B."/>
        </authorList>
    </citation>
    <scope>NUCLEOTIDE SEQUENCE [LARGE SCALE GENOMIC DNA]</scope>
    <source>
        <strain evidence="1 2">JP610</strain>
    </source>
</reference>